<evidence type="ECO:0000313" key="3">
    <source>
        <dbReference type="Proteomes" id="UP001266305"/>
    </source>
</evidence>
<sequence length="144" mass="15161">MTKTSSGVVVSSIDLFQQGALWDPLRRSWSADALPHYPVFPREAAGFGEVFLGDGACRLRLRGRHYGGRLTDPRRWLAKGFPPCSRSLSPPDRLPADSGAGQPISWSPGGDEASVVLSGAGGRPIGDLARLVLEGRGPPTGAGV</sequence>
<protein>
    <submittedName>
        <fullName evidence="2">Uncharacterized protein</fullName>
    </submittedName>
</protein>
<organism evidence="2 3">
    <name type="scientific">Saguinus oedipus</name>
    <name type="common">Cotton-top tamarin</name>
    <name type="synonym">Oedipomidas oedipus</name>
    <dbReference type="NCBI Taxonomy" id="9490"/>
    <lineage>
        <taxon>Eukaryota</taxon>
        <taxon>Metazoa</taxon>
        <taxon>Chordata</taxon>
        <taxon>Craniata</taxon>
        <taxon>Vertebrata</taxon>
        <taxon>Euteleostomi</taxon>
        <taxon>Mammalia</taxon>
        <taxon>Eutheria</taxon>
        <taxon>Euarchontoglires</taxon>
        <taxon>Primates</taxon>
        <taxon>Haplorrhini</taxon>
        <taxon>Platyrrhini</taxon>
        <taxon>Cebidae</taxon>
        <taxon>Callitrichinae</taxon>
        <taxon>Saguinus</taxon>
    </lineage>
</organism>
<dbReference type="Proteomes" id="UP001266305">
    <property type="component" value="Unassembled WGS sequence"/>
</dbReference>
<feature type="region of interest" description="Disordered" evidence="1">
    <location>
        <begin position="81"/>
        <end position="119"/>
    </location>
</feature>
<evidence type="ECO:0000313" key="2">
    <source>
        <dbReference type="EMBL" id="KAK2112594.1"/>
    </source>
</evidence>
<dbReference type="EMBL" id="JASSZA010000005">
    <property type="protein sequence ID" value="KAK2112594.1"/>
    <property type="molecule type" value="Genomic_DNA"/>
</dbReference>
<gene>
    <name evidence="2" type="ORF">P7K49_012341</name>
</gene>
<proteinExistence type="predicted"/>
<reference evidence="2 3" key="1">
    <citation type="submission" date="2023-05" db="EMBL/GenBank/DDBJ databases">
        <title>B98-5 Cell Line De Novo Hybrid Assembly: An Optical Mapping Approach.</title>
        <authorList>
            <person name="Kananen K."/>
            <person name="Auerbach J.A."/>
            <person name="Kautto E."/>
            <person name="Blachly J.S."/>
        </authorList>
    </citation>
    <scope>NUCLEOTIDE SEQUENCE [LARGE SCALE GENOMIC DNA]</scope>
    <source>
        <strain evidence="2">B95-8</strain>
        <tissue evidence="2">Cell line</tissue>
    </source>
</reference>
<name>A0ABQ9VT88_SAGOE</name>
<keyword evidence="3" id="KW-1185">Reference proteome</keyword>
<comment type="caution">
    <text evidence="2">The sequence shown here is derived from an EMBL/GenBank/DDBJ whole genome shotgun (WGS) entry which is preliminary data.</text>
</comment>
<accession>A0ABQ9VT88</accession>
<evidence type="ECO:0000256" key="1">
    <source>
        <dbReference type="SAM" id="MobiDB-lite"/>
    </source>
</evidence>